<dbReference type="SUPFAM" id="SSF46785">
    <property type="entry name" value="Winged helix' DNA-binding domain"/>
    <property type="match status" value="1"/>
</dbReference>
<evidence type="ECO:0000313" key="7">
    <source>
        <dbReference type="Proteomes" id="UP000599523"/>
    </source>
</evidence>
<evidence type="ECO:0000256" key="4">
    <source>
        <dbReference type="ARBA" id="ARBA00023163"/>
    </source>
</evidence>
<dbReference type="PROSITE" id="PS50931">
    <property type="entry name" value="HTH_LYSR"/>
    <property type="match status" value="1"/>
</dbReference>
<keyword evidence="4" id="KW-0804">Transcription</keyword>
<dbReference type="InterPro" id="IPR036390">
    <property type="entry name" value="WH_DNA-bd_sf"/>
</dbReference>
<keyword evidence="3" id="KW-0238">DNA-binding</keyword>
<dbReference type="InterPro" id="IPR036388">
    <property type="entry name" value="WH-like_DNA-bd_sf"/>
</dbReference>
<comment type="caution">
    <text evidence="6">The sequence shown here is derived from an EMBL/GenBank/DDBJ whole genome shotgun (WGS) entry which is preliminary data.</text>
</comment>
<dbReference type="InterPro" id="IPR005119">
    <property type="entry name" value="LysR_subst-bd"/>
</dbReference>
<dbReference type="PANTHER" id="PTHR30419">
    <property type="entry name" value="HTH-TYPE TRANSCRIPTIONAL REGULATOR YBHD"/>
    <property type="match status" value="1"/>
</dbReference>
<dbReference type="CDD" id="cd08421">
    <property type="entry name" value="PBP2_LTTR_like_1"/>
    <property type="match status" value="1"/>
</dbReference>
<reference evidence="6" key="1">
    <citation type="submission" date="2019-12" db="EMBL/GenBank/DDBJ databases">
        <title>Comparative genomics gives insights into the taxonomy of the Azoarcus-Aromatoleum group and reveals separate origins of nif in the plant-associated Azoarcus and non-plant-associated Aromatoleum sub-groups.</title>
        <authorList>
            <person name="Lafos M."/>
            <person name="Maluk M."/>
            <person name="Batista M."/>
            <person name="Junghare M."/>
            <person name="Carmona M."/>
            <person name="Faoro H."/>
            <person name="Cruz L.M."/>
            <person name="Battistoni F."/>
            <person name="De Souza E."/>
            <person name="Pedrosa F."/>
            <person name="Chen W.-M."/>
            <person name="Poole P.S."/>
            <person name="Dixon R.A."/>
            <person name="James E.K."/>
        </authorList>
    </citation>
    <scope>NUCLEOTIDE SEQUENCE</scope>
    <source>
        <strain evidence="6">NSC3</strain>
    </source>
</reference>
<dbReference type="GO" id="GO:0005829">
    <property type="term" value="C:cytosol"/>
    <property type="evidence" value="ECO:0007669"/>
    <property type="project" value="TreeGrafter"/>
</dbReference>
<dbReference type="InterPro" id="IPR050950">
    <property type="entry name" value="HTH-type_LysR_regulators"/>
</dbReference>
<dbReference type="Proteomes" id="UP000599523">
    <property type="component" value="Unassembled WGS sequence"/>
</dbReference>
<evidence type="ECO:0000313" key="6">
    <source>
        <dbReference type="EMBL" id="NMG02541.1"/>
    </source>
</evidence>
<evidence type="ECO:0000256" key="2">
    <source>
        <dbReference type="ARBA" id="ARBA00023015"/>
    </source>
</evidence>
<feature type="domain" description="HTH lysR-type" evidence="5">
    <location>
        <begin position="5"/>
        <end position="62"/>
    </location>
</feature>
<organism evidence="6 7">
    <name type="scientific">Azoarcus taiwanensis</name>
    <dbReference type="NCBI Taxonomy" id="666964"/>
    <lineage>
        <taxon>Bacteria</taxon>
        <taxon>Pseudomonadati</taxon>
        <taxon>Pseudomonadota</taxon>
        <taxon>Betaproteobacteria</taxon>
        <taxon>Rhodocyclales</taxon>
        <taxon>Zoogloeaceae</taxon>
        <taxon>Azoarcus</taxon>
    </lineage>
</organism>
<evidence type="ECO:0000259" key="5">
    <source>
        <dbReference type="PROSITE" id="PS50931"/>
    </source>
</evidence>
<dbReference type="InterPro" id="IPR000847">
    <property type="entry name" value="LysR_HTH_N"/>
</dbReference>
<dbReference type="Pfam" id="PF00126">
    <property type="entry name" value="HTH_1"/>
    <property type="match status" value="1"/>
</dbReference>
<evidence type="ECO:0000256" key="3">
    <source>
        <dbReference type="ARBA" id="ARBA00023125"/>
    </source>
</evidence>
<dbReference type="Gene3D" id="3.40.190.290">
    <property type="match status" value="1"/>
</dbReference>
<dbReference type="RefSeq" id="WP_168987327.1">
    <property type="nucleotide sequence ID" value="NZ_CAWPHM010000188.1"/>
</dbReference>
<dbReference type="AlphaFoldDB" id="A0A972J824"/>
<keyword evidence="2" id="KW-0805">Transcription regulation</keyword>
<protein>
    <submittedName>
        <fullName evidence="6">LysR family transcriptional regulator</fullName>
    </submittedName>
</protein>
<comment type="similarity">
    <text evidence="1">Belongs to the LysR transcriptional regulatory family.</text>
</comment>
<dbReference type="GO" id="GO:0003700">
    <property type="term" value="F:DNA-binding transcription factor activity"/>
    <property type="evidence" value="ECO:0007669"/>
    <property type="project" value="InterPro"/>
</dbReference>
<dbReference type="Pfam" id="PF03466">
    <property type="entry name" value="LysR_substrate"/>
    <property type="match status" value="1"/>
</dbReference>
<proteinExistence type="inferred from homology"/>
<dbReference type="SUPFAM" id="SSF53850">
    <property type="entry name" value="Periplasmic binding protein-like II"/>
    <property type="match status" value="1"/>
</dbReference>
<accession>A0A972J824</accession>
<keyword evidence="7" id="KW-1185">Reference proteome</keyword>
<name>A0A972J824_9RHOO</name>
<dbReference type="EMBL" id="WTVM01000026">
    <property type="protein sequence ID" value="NMG02541.1"/>
    <property type="molecule type" value="Genomic_DNA"/>
</dbReference>
<dbReference type="Gene3D" id="1.10.10.10">
    <property type="entry name" value="Winged helix-like DNA-binding domain superfamily/Winged helix DNA-binding domain"/>
    <property type="match status" value="1"/>
</dbReference>
<dbReference type="GO" id="GO:0003677">
    <property type="term" value="F:DNA binding"/>
    <property type="evidence" value="ECO:0007669"/>
    <property type="project" value="UniProtKB-KW"/>
</dbReference>
<evidence type="ECO:0000256" key="1">
    <source>
        <dbReference type="ARBA" id="ARBA00009437"/>
    </source>
</evidence>
<sequence>MSMRFDLFDLQLFIHVTETHSLTRGAEKSCISLAAASARIKQMEESIGTKLLLRSAQGTTETEAGKALLYHARRVMQQVEHLRCDMQDYAKGVVGHVRIFANTTSITEYLPEALAGFLAAHPGVGVDLRECLSEDIVRAVVAGEADIGIVAGDVRTDDLVVRSYGRNQLVAVTSSRHPLASREAVGFGELLVEHHVSLQAHSAIHAFLSRTAESIGGQYRPRVQVGSFEAMCRMIEAGVGVGVLPLSSARRHARSMDIRVIPLSEPWAERRLELVARNPQALPVFARELFEHLAASRR</sequence>
<dbReference type="PANTHER" id="PTHR30419:SF2">
    <property type="entry name" value="LYSR FAMILY TRANSCRIPTIONAL REGULATOR"/>
    <property type="match status" value="1"/>
</dbReference>
<gene>
    <name evidence="6" type="ORF">GPA21_06110</name>
</gene>